<organism evidence="2 3">
    <name type="scientific">Stigmatella aurantiaca (strain DW4/3-1)</name>
    <dbReference type="NCBI Taxonomy" id="378806"/>
    <lineage>
        <taxon>Bacteria</taxon>
        <taxon>Pseudomonadati</taxon>
        <taxon>Myxococcota</taxon>
        <taxon>Myxococcia</taxon>
        <taxon>Myxococcales</taxon>
        <taxon>Cystobacterineae</taxon>
        <taxon>Archangiaceae</taxon>
        <taxon>Stigmatella</taxon>
    </lineage>
</organism>
<name>E3FN26_STIAD</name>
<feature type="region of interest" description="Disordered" evidence="1">
    <location>
        <begin position="1"/>
        <end position="26"/>
    </location>
</feature>
<sequence>MVSAITSGVRSNTAQESKWIASAPPEMQGQMKSQILMQKEQELCQMLAQAMKQMSELSKSTIRNIGG</sequence>
<proteinExistence type="predicted"/>
<feature type="compositionally biased region" description="Polar residues" evidence="1">
    <location>
        <begin position="1"/>
        <end position="16"/>
    </location>
</feature>
<dbReference type="HOGENOM" id="CLU_2810379_0_0_7"/>
<reference evidence="2 3" key="1">
    <citation type="journal article" date="2011" name="Mol. Biol. Evol.">
        <title>Comparative genomic analysis of fruiting body formation in Myxococcales.</title>
        <authorList>
            <person name="Huntley S."/>
            <person name="Hamann N."/>
            <person name="Wegener-Feldbrugge S."/>
            <person name="Treuner-Lange A."/>
            <person name="Kube M."/>
            <person name="Reinhardt R."/>
            <person name="Klages S."/>
            <person name="Muller R."/>
            <person name="Ronning C.M."/>
            <person name="Nierman W.C."/>
            <person name="Sogaard-Andersen L."/>
        </authorList>
    </citation>
    <scope>NUCLEOTIDE SEQUENCE [LARGE SCALE GENOMIC DNA]</scope>
    <source>
        <strain evidence="2 3">DW4/3-1</strain>
    </source>
</reference>
<accession>E3FN26</accession>
<gene>
    <name evidence="2" type="ordered locus">STAUR_5370</name>
</gene>
<dbReference type="KEGG" id="sur:STAUR_5370"/>
<evidence type="ECO:0000313" key="2">
    <source>
        <dbReference type="EMBL" id="ADO73141.1"/>
    </source>
</evidence>
<dbReference type="Proteomes" id="UP000001351">
    <property type="component" value="Chromosome"/>
</dbReference>
<keyword evidence="3" id="KW-1185">Reference proteome</keyword>
<evidence type="ECO:0000256" key="1">
    <source>
        <dbReference type="SAM" id="MobiDB-lite"/>
    </source>
</evidence>
<dbReference type="AlphaFoldDB" id="E3FN26"/>
<evidence type="ECO:0000313" key="3">
    <source>
        <dbReference type="Proteomes" id="UP000001351"/>
    </source>
</evidence>
<protein>
    <submittedName>
        <fullName evidence="2">Uncharacterized protein</fullName>
    </submittedName>
</protein>
<dbReference type="EMBL" id="CP002271">
    <property type="protein sequence ID" value="ADO73141.1"/>
    <property type="molecule type" value="Genomic_DNA"/>
</dbReference>
<dbReference type="eggNOG" id="ENOG5030WCH">
    <property type="taxonomic scope" value="Bacteria"/>
</dbReference>